<dbReference type="EMBL" id="BMRE01000002">
    <property type="protein sequence ID" value="GGU20245.1"/>
    <property type="molecule type" value="Genomic_DNA"/>
</dbReference>
<reference evidence="2" key="1">
    <citation type="journal article" date="2019" name="Int. J. Syst. Evol. Microbiol.">
        <title>The Global Catalogue of Microorganisms (GCM) 10K type strain sequencing project: providing services to taxonomists for standard genome sequencing and annotation.</title>
        <authorList>
            <consortium name="The Broad Institute Genomics Platform"/>
            <consortium name="The Broad Institute Genome Sequencing Center for Infectious Disease"/>
            <person name="Wu L."/>
            <person name="Ma J."/>
        </authorList>
    </citation>
    <scope>NUCLEOTIDE SEQUENCE [LARGE SCALE GENOMIC DNA]</scope>
    <source>
        <strain evidence="2">JCM 3296</strain>
    </source>
</reference>
<evidence type="ECO:0000313" key="2">
    <source>
        <dbReference type="Proteomes" id="UP000649573"/>
    </source>
</evidence>
<keyword evidence="2" id="KW-1185">Reference proteome</keyword>
<protein>
    <recommendedName>
        <fullName evidence="3">SH3 domain-containing protein</fullName>
    </recommendedName>
</protein>
<dbReference type="Proteomes" id="UP000649573">
    <property type="component" value="Unassembled WGS sequence"/>
</dbReference>
<evidence type="ECO:0000313" key="1">
    <source>
        <dbReference type="EMBL" id="GGU20245.1"/>
    </source>
</evidence>
<accession>A0ABQ2UEJ6</accession>
<sequence length="75" mass="8269">MNKFATKAVRTTGVYQGWVGSPTIYYYLSAGETVVINCHATSTYSAMRPGWREGWVNGFDLDTGHDPNPNVPPCN</sequence>
<evidence type="ECO:0008006" key="3">
    <source>
        <dbReference type="Google" id="ProtNLM"/>
    </source>
</evidence>
<comment type="caution">
    <text evidence="1">The sequence shown here is derived from an EMBL/GenBank/DDBJ whole genome shotgun (WGS) entry which is preliminary data.</text>
</comment>
<proteinExistence type="predicted"/>
<name>A0ABQ2UEJ6_9PSEU</name>
<organism evidence="1 2">
    <name type="scientific">Lentzea flava</name>
    <dbReference type="NCBI Taxonomy" id="103732"/>
    <lineage>
        <taxon>Bacteria</taxon>
        <taxon>Bacillati</taxon>
        <taxon>Actinomycetota</taxon>
        <taxon>Actinomycetes</taxon>
        <taxon>Pseudonocardiales</taxon>
        <taxon>Pseudonocardiaceae</taxon>
        <taxon>Lentzea</taxon>
    </lineage>
</organism>
<gene>
    <name evidence="1" type="ORF">GCM10010178_10400</name>
</gene>
<dbReference type="RefSeq" id="WP_189252396.1">
    <property type="nucleotide sequence ID" value="NZ_BMRE01000002.1"/>
</dbReference>